<evidence type="ECO:0000313" key="1">
    <source>
        <dbReference type="EMBL" id="GAA3736520.1"/>
    </source>
</evidence>
<organism evidence="1 2">
    <name type="scientific">Leifsonella bigeumensis</name>
    <dbReference type="NCBI Taxonomy" id="433643"/>
    <lineage>
        <taxon>Bacteria</taxon>
        <taxon>Bacillati</taxon>
        <taxon>Actinomycetota</taxon>
        <taxon>Actinomycetes</taxon>
        <taxon>Micrococcales</taxon>
        <taxon>Microbacteriaceae</taxon>
        <taxon>Leifsonella</taxon>
    </lineage>
</organism>
<dbReference type="EMBL" id="BAABAE010000003">
    <property type="protein sequence ID" value="GAA3736520.1"/>
    <property type="molecule type" value="Genomic_DNA"/>
</dbReference>
<reference evidence="2" key="1">
    <citation type="journal article" date="2019" name="Int. J. Syst. Evol. Microbiol.">
        <title>The Global Catalogue of Microorganisms (GCM) 10K type strain sequencing project: providing services to taxonomists for standard genome sequencing and annotation.</title>
        <authorList>
            <consortium name="The Broad Institute Genomics Platform"/>
            <consortium name="The Broad Institute Genome Sequencing Center for Infectious Disease"/>
            <person name="Wu L."/>
            <person name="Ma J."/>
        </authorList>
    </citation>
    <scope>NUCLEOTIDE SEQUENCE [LARGE SCALE GENOMIC DNA]</scope>
    <source>
        <strain evidence="2">JCM 16949</strain>
    </source>
</reference>
<evidence type="ECO:0008006" key="3">
    <source>
        <dbReference type="Google" id="ProtNLM"/>
    </source>
</evidence>
<evidence type="ECO:0000313" key="2">
    <source>
        <dbReference type="Proteomes" id="UP001501004"/>
    </source>
</evidence>
<sequence>MRNGIRMTTPERTWCDLASVLSGPDLVAAGDYLIHHELPLTSQDALRAAVDGWGGRAGAGRLRWAIERLDDHSESRRESILRVLVLGARISGVTANEWIVTSGGYRYRGDLVIRGKKVIIEYQSRFHDGTKEFAADMTRISRLEADHWYVLQVNNRDLADSGELVQRIRKVLADRSPSC</sequence>
<comment type="caution">
    <text evidence="1">The sequence shown here is derived from an EMBL/GenBank/DDBJ whole genome shotgun (WGS) entry which is preliminary data.</text>
</comment>
<keyword evidence="2" id="KW-1185">Reference proteome</keyword>
<protein>
    <recommendedName>
        <fullName evidence="3">DUF559 domain-containing protein</fullName>
    </recommendedName>
</protein>
<dbReference type="Gene3D" id="3.40.960.10">
    <property type="entry name" value="VSR Endonuclease"/>
    <property type="match status" value="1"/>
</dbReference>
<proteinExistence type="predicted"/>
<accession>A0ABP7FCN0</accession>
<dbReference type="Proteomes" id="UP001501004">
    <property type="component" value="Unassembled WGS sequence"/>
</dbReference>
<name>A0ABP7FCN0_9MICO</name>
<gene>
    <name evidence="1" type="ORF">GCM10022239_10460</name>
</gene>